<keyword evidence="4" id="KW-0659">Purine metabolism</keyword>
<evidence type="ECO:0000256" key="7">
    <source>
        <dbReference type="ARBA" id="ARBA00023027"/>
    </source>
</evidence>
<dbReference type="GO" id="GO:0004846">
    <property type="term" value="F:urate oxidase activity"/>
    <property type="evidence" value="ECO:0007669"/>
    <property type="project" value="InterPro"/>
</dbReference>
<evidence type="ECO:0000313" key="15">
    <source>
        <dbReference type="Proteomes" id="UP000729733"/>
    </source>
</evidence>
<evidence type="ECO:0000256" key="6">
    <source>
        <dbReference type="ARBA" id="ARBA00023002"/>
    </source>
</evidence>
<dbReference type="GO" id="GO:0019628">
    <property type="term" value="P:urate catabolic process"/>
    <property type="evidence" value="ECO:0007669"/>
    <property type="project" value="InterPro"/>
</dbReference>
<keyword evidence="7" id="KW-0520">NAD</keyword>
<accession>A0A964BUQ1</accession>
<evidence type="ECO:0000313" key="14">
    <source>
        <dbReference type="EMBL" id="MCC0179151.1"/>
    </source>
</evidence>
<dbReference type="PANTHER" id="PTHR13789">
    <property type="entry name" value="MONOOXYGENASE"/>
    <property type="match status" value="1"/>
</dbReference>
<evidence type="ECO:0000256" key="3">
    <source>
        <dbReference type="ARBA" id="ARBA00022630"/>
    </source>
</evidence>
<evidence type="ECO:0000256" key="10">
    <source>
        <dbReference type="ARBA" id="ARBA00035128"/>
    </source>
</evidence>
<feature type="domain" description="FAD-binding" evidence="13">
    <location>
        <begin position="4"/>
        <end position="340"/>
    </location>
</feature>
<protein>
    <recommendedName>
        <fullName evidence="11">FAD-dependent urate hydroxylase</fullName>
        <ecNumber evidence="10">1.14.13.113</ecNumber>
    </recommendedName>
</protein>
<dbReference type="PRINTS" id="PR00420">
    <property type="entry name" value="RNGMNOXGNASE"/>
</dbReference>
<evidence type="ECO:0000256" key="9">
    <source>
        <dbReference type="ARBA" id="ARBA00035121"/>
    </source>
</evidence>
<evidence type="ECO:0000256" key="5">
    <source>
        <dbReference type="ARBA" id="ARBA00022827"/>
    </source>
</evidence>
<evidence type="ECO:0000256" key="2">
    <source>
        <dbReference type="ARBA" id="ARBA00004705"/>
    </source>
</evidence>
<comment type="pathway">
    <text evidence="2">Purine metabolism; urate degradation.</text>
</comment>
<proteinExistence type="inferred from homology"/>
<keyword evidence="8" id="KW-0503">Monooxygenase</keyword>
<keyword evidence="6" id="KW-0560">Oxidoreductase</keyword>
<dbReference type="InterPro" id="IPR036188">
    <property type="entry name" value="FAD/NAD-bd_sf"/>
</dbReference>
<dbReference type="InterPro" id="IPR047712">
    <property type="entry name" value="HpxO"/>
</dbReference>
<dbReference type="Pfam" id="PF01494">
    <property type="entry name" value="FAD_binding_3"/>
    <property type="match status" value="1"/>
</dbReference>
<dbReference type="RefSeq" id="WP_229642251.1">
    <property type="nucleotide sequence ID" value="NZ_JADWDC010000069.1"/>
</dbReference>
<dbReference type="InterPro" id="IPR002938">
    <property type="entry name" value="FAD-bd"/>
</dbReference>
<evidence type="ECO:0000256" key="12">
    <source>
        <dbReference type="ARBA" id="ARBA00047521"/>
    </source>
</evidence>
<evidence type="ECO:0000259" key="13">
    <source>
        <dbReference type="Pfam" id="PF01494"/>
    </source>
</evidence>
<dbReference type="PANTHER" id="PTHR13789:SF309">
    <property type="entry name" value="PUTATIVE (AFU_ORTHOLOGUE AFUA_6G14510)-RELATED"/>
    <property type="match status" value="1"/>
</dbReference>
<comment type="catalytic activity">
    <reaction evidence="12">
        <text>urate + NADH + O2 + H(+) = 5-hydroxyisourate + NAD(+) + H2O</text>
        <dbReference type="Rhea" id="RHEA:27329"/>
        <dbReference type="ChEBI" id="CHEBI:15377"/>
        <dbReference type="ChEBI" id="CHEBI:15378"/>
        <dbReference type="ChEBI" id="CHEBI:15379"/>
        <dbReference type="ChEBI" id="CHEBI:17775"/>
        <dbReference type="ChEBI" id="CHEBI:18072"/>
        <dbReference type="ChEBI" id="CHEBI:57540"/>
        <dbReference type="ChEBI" id="CHEBI:57945"/>
        <dbReference type="EC" id="1.14.13.113"/>
    </reaction>
</comment>
<dbReference type="GO" id="GO:0071949">
    <property type="term" value="F:FAD binding"/>
    <property type="evidence" value="ECO:0007669"/>
    <property type="project" value="InterPro"/>
</dbReference>
<keyword evidence="5" id="KW-0274">FAD</keyword>
<organism evidence="14 15">
    <name type="scientific">Waterburya agarophytonicola KI4</name>
    <dbReference type="NCBI Taxonomy" id="2874699"/>
    <lineage>
        <taxon>Bacteria</taxon>
        <taxon>Bacillati</taxon>
        <taxon>Cyanobacteriota</taxon>
        <taxon>Cyanophyceae</taxon>
        <taxon>Pleurocapsales</taxon>
        <taxon>Hyellaceae</taxon>
        <taxon>Waterburya</taxon>
        <taxon>Waterburya agarophytonicola</taxon>
    </lineage>
</organism>
<keyword evidence="3" id="KW-0285">Flavoprotein</keyword>
<gene>
    <name evidence="14" type="primary">hpxO</name>
    <name evidence="14" type="ORF">I4641_19480</name>
</gene>
<comment type="caution">
    <text evidence="14">The sequence shown here is derived from an EMBL/GenBank/DDBJ whole genome shotgun (WGS) entry which is preliminary data.</text>
</comment>
<dbReference type="InterPro" id="IPR050493">
    <property type="entry name" value="FAD-dep_Monooxygenase_BioMet"/>
</dbReference>
<keyword evidence="15" id="KW-1185">Reference proteome</keyword>
<dbReference type="Gene3D" id="3.50.50.60">
    <property type="entry name" value="FAD/NAD(P)-binding domain"/>
    <property type="match status" value="1"/>
</dbReference>
<name>A0A964BUQ1_9CYAN</name>
<sequence length="387" mass="42553">MYKLKAIIIGAGMAGLAAGIAMRQAGYEVEIYEKTRKLRPAGAGISLWSNGIKILNKLGLGEKIAAIGGQMNRMEYRNLQGEVLNDVNLIPLMEQVGQRPYPVSRTDLQQMMLDAFGESDVKMGMRCVEVKQDADSATAIFEDGSTARGDVVIGADGVKSVVRTYLNGGKITPRYAGYVNWNGLVEASPDLAENDVWVIYVGDGKRASMMPVGDDRFYYFMGCPKPQGTTAPNGDIRSELKETFAGWAQPVQNLIEKLDPEQTNRLEISDIDPLPSLVNGRIALVGDSAHATTPTLGQGGCQAMEDAEVLCRYLVTTNISVEDALKRYESERKERVAKLTLKARKRTDTIYNKEPDLTQQWYEQLKQEKAEDVTGAIAKIILEGPLH</sequence>
<evidence type="ECO:0000256" key="11">
    <source>
        <dbReference type="ARBA" id="ARBA00035262"/>
    </source>
</evidence>
<evidence type="ECO:0000256" key="8">
    <source>
        <dbReference type="ARBA" id="ARBA00023033"/>
    </source>
</evidence>
<comment type="cofactor">
    <cofactor evidence="1">
        <name>FAD</name>
        <dbReference type="ChEBI" id="CHEBI:57692"/>
    </cofactor>
</comment>
<evidence type="ECO:0000256" key="1">
    <source>
        <dbReference type="ARBA" id="ARBA00001974"/>
    </source>
</evidence>
<comment type="similarity">
    <text evidence="9">Belongs to the FAD-dependent urate hydroxylase family.</text>
</comment>
<dbReference type="GO" id="GO:0006144">
    <property type="term" value="P:purine nucleobase metabolic process"/>
    <property type="evidence" value="ECO:0007669"/>
    <property type="project" value="UniProtKB-KW"/>
</dbReference>
<dbReference type="SUPFAM" id="SSF51905">
    <property type="entry name" value="FAD/NAD(P)-binding domain"/>
    <property type="match status" value="1"/>
</dbReference>
<dbReference type="NCBIfam" id="NF033623">
    <property type="entry name" value="urate_HpxO"/>
    <property type="match status" value="1"/>
</dbReference>
<dbReference type="EC" id="1.14.13.113" evidence="10"/>
<dbReference type="Proteomes" id="UP000729733">
    <property type="component" value="Unassembled WGS sequence"/>
</dbReference>
<reference evidence="14" key="1">
    <citation type="journal article" date="2021" name="Antonie Van Leeuwenhoek">
        <title>Draft genome and description of Waterburya agarophytonicola gen. nov. sp. nov. (Pleurocapsales, Cyanobacteria): a seaweed symbiont.</title>
        <authorList>
            <person name="Bonthond G."/>
            <person name="Shalygin S."/>
            <person name="Bayer T."/>
            <person name="Weinberger F."/>
        </authorList>
    </citation>
    <scope>NUCLEOTIDE SEQUENCE</scope>
    <source>
        <strain evidence="14">KI4</strain>
    </source>
</reference>
<evidence type="ECO:0000256" key="4">
    <source>
        <dbReference type="ARBA" id="ARBA00022631"/>
    </source>
</evidence>
<dbReference type="EMBL" id="JADWDC010000069">
    <property type="protein sequence ID" value="MCC0179151.1"/>
    <property type="molecule type" value="Genomic_DNA"/>
</dbReference>
<dbReference type="GO" id="GO:0102099">
    <property type="term" value="F:FAD-dependent urate hydroxylase activity"/>
    <property type="evidence" value="ECO:0007669"/>
    <property type="project" value="UniProtKB-EC"/>
</dbReference>
<dbReference type="AlphaFoldDB" id="A0A964BUQ1"/>